<keyword evidence="2" id="KW-1185">Reference proteome</keyword>
<protein>
    <submittedName>
        <fullName evidence="1">Uncharacterized protein</fullName>
    </submittedName>
</protein>
<dbReference type="EMBL" id="JAGYWB010000002">
    <property type="protein sequence ID" value="KAI0529767.1"/>
    <property type="molecule type" value="Genomic_DNA"/>
</dbReference>
<proteinExistence type="predicted"/>
<evidence type="ECO:0000313" key="1">
    <source>
        <dbReference type="EMBL" id="KAI0529767.1"/>
    </source>
</evidence>
<dbReference type="AlphaFoldDB" id="A0A8T3CA01"/>
<organism evidence="1 2">
    <name type="scientific">Dendrobium nobile</name>
    <name type="common">Orchid</name>
    <dbReference type="NCBI Taxonomy" id="94219"/>
    <lineage>
        <taxon>Eukaryota</taxon>
        <taxon>Viridiplantae</taxon>
        <taxon>Streptophyta</taxon>
        <taxon>Embryophyta</taxon>
        <taxon>Tracheophyta</taxon>
        <taxon>Spermatophyta</taxon>
        <taxon>Magnoliopsida</taxon>
        <taxon>Liliopsida</taxon>
        <taxon>Asparagales</taxon>
        <taxon>Orchidaceae</taxon>
        <taxon>Epidendroideae</taxon>
        <taxon>Malaxideae</taxon>
        <taxon>Dendrobiinae</taxon>
        <taxon>Dendrobium</taxon>
    </lineage>
</organism>
<evidence type="ECO:0000313" key="2">
    <source>
        <dbReference type="Proteomes" id="UP000829196"/>
    </source>
</evidence>
<dbReference type="Proteomes" id="UP000829196">
    <property type="component" value="Unassembled WGS sequence"/>
</dbReference>
<sequence>MKQTTTSLMTHVLTRSHEQYKYYGYSTKARFSLNNKNKVMRKNLACDENLSTDIFDFIISCQCINSFFTWSPVNFLGFLLVVNPFHDV</sequence>
<gene>
    <name evidence="1" type="ORF">KFK09_002325</name>
</gene>
<comment type="caution">
    <text evidence="1">The sequence shown here is derived from an EMBL/GenBank/DDBJ whole genome shotgun (WGS) entry which is preliminary data.</text>
</comment>
<reference evidence="1" key="1">
    <citation type="journal article" date="2022" name="Front. Genet.">
        <title>Chromosome-Scale Assembly of the Dendrobium nobile Genome Provides Insights Into the Molecular Mechanism of the Biosynthesis of the Medicinal Active Ingredient of Dendrobium.</title>
        <authorList>
            <person name="Xu Q."/>
            <person name="Niu S.-C."/>
            <person name="Li K.-L."/>
            <person name="Zheng P.-J."/>
            <person name="Zhang X.-J."/>
            <person name="Jia Y."/>
            <person name="Liu Y."/>
            <person name="Niu Y.-X."/>
            <person name="Yu L.-H."/>
            <person name="Chen D.-F."/>
            <person name="Zhang G.-Q."/>
        </authorList>
    </citation>
    <scope>NUCLEOTIDE SEQUENCE</scope>
    <source>
        <tissue evidence="1">Leaf</tissue>
    </source>
</reference>
<accession>A0A8T3CA01</accession>
<name>A0A8T3CA01_DENNO</name>